<dbReference type="Pfam" id="PF15011">
    <property type="entry name" value="CA109-like"/>
    <property type="match status" value="1"/>
</dbReference>
<dbReference type="PANTHER" id="PTHR16234:SF5">
    <property type="entry name" value="AFG2-INTERACTING RIBOSOME MATURATION FACTOR"/>
    <property type="match status" value="1"/>
</dbReference>
<dbReference type="InterPro" id="IPR029159">
    <property type="entry name" value="CA109-like"/>
</dbReference>
<protein>
    <submittedName>
        <fullName evidence="2">Uncharacterized protein</fullName>
    </submittedName>
</protein>
<dbReference type="AlphaFoldDB" id="A0AAN9VR59"/>
<proteinExistence type="predicted"/>
<dbReference type="GO" id="GO:0005737">
    <property type="term" value="C:cytoplasm"/>
    <property type="evidence" value="ECO:0007669"/>
    <property type="project" value="TreeGrafter"/>
</dbReference>
<evidence type="ECO:0000313" key="2">
    <source>
        <dbReference type="EMBL" id="KAK7862614.1"/>
    </source>
</evidence>
<evidence type="ECO:0000313" key="3">
    <source>
        <dbReference type="Proteomes" id="UP001378592"/>
    </source>
</evidence>
<evidence type="ECO:0000256" key="1">
    <source>
        <dbReference type="SAM" id="MobiDB-lite"/>
    </source>
</evidence>
<organism evidence="2 3">
    <name type="scientific">Gryllus longicercus</name>
    <dbReference type="NCBI Taxonomy" id="2509291"/>
    <lineage>
        <taxon>Eukaryota</taxon>
        <taxon>Metazoa</taxon>
        <taxon>Ecdysozoa</taxon>
        <taxon>Arthropoda</taxon>
        <taxon>Hexapoda</taxon>
        <taxon>Insecta</taxon>
        <taxon>Pterygota</taxon>
        <taxon>Neoptera</taxon>
        <taxon>Polyneoptera</taxon>
        <taxon>Orthoptera</taxon>
        <taxon>Ensifera</taxon>
        <taxon>Gryllidea</taxon>
        <taxon>Grylloidea</taxon>
        <taxon>Gryllidae</taxon>
        <taxon>Gryllinae</taxon>
        <taxon>Gryllus</taxon>
    </lineage>
</organism>
<gene>
    <name evidence="2" type="ORF">R5R35_005650</name>
</gene>
<comment type="caution">
    <text evidence="2">The sequence shown here is derived from an EMBL/GenBank/DDBJ whole genome shotgun (WGS) entry which is preliminary data.</text>
</comment>
<dbReference type="EMBL" id="JAZDUA010000268">
    <property type="protein sequence ID" value="KAK7862614.1"/>
    <property type="molecule type" value="Genomic_DNA"/>
</dbReference>
<dbReference type="PANTHER" id="PTHR16234">
    <property type="entry name" value="SIMILAR TO HYPOTHETICAL PROTEIN FLJ20508"/>
    <property type="match status" value="1"/>
</dbReference>
<feature type="region of interest" description="Disordered" evidence="1">
    <location>
        <begin position="206"/>
        <end position="226"/>
    </location>
</feature>
<sequence>MDSLLKNLRSFFIHVHAFPMKWQLELRKAEEYVTALSNQAEQLRYVNAVPEDDKEIELMQLRDFKFLLLAKIHAGAEEELESAQKVLHECAEMVLEMKGRLSNLEQAVSAIDWAKEEQLTLKGSATLPPVLQLLEWAEDFWRFYHVQYLQFSCALTALQLEEESSVEALQAAVKPKAELPSSLQWALALTLPLLAEAPTSAAALALAPSPARSPHTPAPARVREHL</sequence>
<accession>A0AAN9VR59</accession>
<keyword evidence="3" id="KW-1185">Reference proteome</keyword>
<name>A0AAN9VR59_9ORTH</name>
<dbReference type="Proteomes" id="UP001378592">
    <property type="component" value="Unassembled WGS sequence"/>
</dbReference>
<reference evidence="2 3" key="1">
    <citation type="submission" date="2024-03" db="EMBL/GenBank/DDBJ databases">
        <title>The genome assembly and annotation of the cricket Gryllus longicercus Weissman &amp; Gray.</title>
        <authorList>
            <person name="Szrajer S."/>
            <person name="Gray D."/>
            <person name="Ylla G."/>
        </authorList>
    </citation>
    <scope>NUCLEOTIDE SEQUENCE [LARGE SCALE GENOMIC DNA]</scope>
    <source>
        <strain evidence="2">DAG 2021-001</strain>
        <tissue evidence="2">Whole body minus gut</tissue>
    </source>
</reference>
<dbReference type="GO" id="GO:0005634">
    <property type="term" value="C:nucleus"/>
    <property type="evidence" value="ECO:0007669"/>
    <property type="project" value="TreeGrafter"/>
</dbReference>